<sequence>MKNIHCLFLMTVAFCIATLRLQGQATQETTGKAYKNVIRYDLSGALLYGPDRHIVFGYERVLKNNQSISINVGKASLFTADRNDIKTDSFSFNDDLKNNGFKINADYRFYLKKENKYQAPHGVFIGPYAAFAQFKRDNQWAYTDPNSQGKLVQTNLTMNIFTVGGEMGYQFILGKRVALDFVLIGPGFGYYKINAKIKSDLSQAQKEELRGAIKDLITEKFPGLNNILANKNFDNEGDIRTWNFGYRYIIHIGYVF</sequence>
<dbReference type="AlphaFoldDB" id="A0A9X2XVA6"/>
<name>A0A9X2XVA6_9BACT</name>
<gene>
    <name evidence="1" type="ORF">OCK74_09760</name>
</gene>
<dbReference type="RefSeq" id="WP_279296840.1">
    <property type="nucleotide sequence ID" value="NZ_JAOTIF010000005.1"/>
</dbReference>
<proteinExistence type="predicted"/>
<evidence type="ECO:0000313" key="1">
    <source>
        <dbReference type="EMBL" id="MCU7549400.1"/>
    </source>
</evidence>
<dbReference type="EMBL" id="JAOTIF010000005">
    <property type="protein sequence ID" value="MCU7549400.1"/>
    <property type="molecule type" value="Genomic_DNA"/>
</dbReference>
<evidence type="ECO:0000313" key="2">
    <source>
        <dbReference type="Proteomes" id="UP001155483"/>
    </source>
</evidence>
<reference evidence="1" key="2">
    <citation type="submission" date="2023-04" db="EMBL/GenBank/DDBJ databases">
        <title>Paracnuella aquatica gen. nov., sp. nov., a member of the family Chitinophagaceae isolated from a hot spring.</title>
        <authorList>
            <person name="Wang C."/>
        </authorList>
    </citation>
    <scope>NUCLEOTIDE SEQUENCE</scope>
    <source>
        <strain evidence="1">LB-8</strain>
    </source>
</reference>
<reference evidence="1" key="1">
    <citation type="submission" date="2022-09" db="EMBL/GenBank/DDBJ databases">
        <authorList>
            <person name="Yuan C."/>
            <person name="Ke Z."/>
        </authorList>
    </citation>
    <scope>NUCLEOTIDE SEQUENCE</scope>
    <source>
        <strain evidence="1">LB-8</strain>
    </source>
</reference>
<dbReference type="InterPro" id="IPR021958">
    <property type="entry name" value="DUF3575"/>
</dbReference>
<dbReference type="Proteomes" id="UP001155483">
    <property type="component" value="Unassembled WGS sequence"/>
</dbReference>
<comment type="caution">
    <text evidence="1">The sequence shown here is derived from an EMBL/GenBank/DDBJ whole genome shotgun (WGS) entry which is preliminary data.</text>
</comment>
<protein>
    <submittedName>
        <fullName evidence="1">DUF3575 domain-containing protein</fullName>
    </submittedName>
</protein>
<organism evidence="1 2">
    <name type="scientific">Paraflavisolibacter caeni</name>
    <dbReference type="NCBI Taxonomy" id="2982496"/>
    <lineage>
        <taxon>Bacteria</taxon>
        <taxon>Pseudomonadati</taxon>
        <taxon>Bacteroidota</taxon>
        <taxon>Chitinophagia</taxon>
        <taxon>Chitinophagales</taxon>
        <taxon>Chitinophagaceae</taxon>
        <taxon>Paraflavisolibacter</taxon>
    </lineage>
</organism>
<accession>A0A9X2XVA6</accession>
<dbReference type="Pfam" id="PF12099">
    <property type="entry name" value="DUF3575"/>
    <property type="match status" value="1"/>
</dbReference>
<keyword evidence="2" id="KW-1185">Reference proteome</keyword>